<dbReference type="Pfam" id="PF00497">
    <property type="entry name" value="SBP_bac_3"/>
    <property type="match status" value="1"/>
</dbReference>
<gene>
    <name evidence="8" type="ORF">EDC14_1007124</name>
</gene>
<dbReference type="SUPFAM" id="SSF53850">
    <property type="entry name" value="Periplasmic binding protein-like II"/>
    <property type="match status" value="1"/>
</dbReference>
<protein>
    <submittedName>
        <fullName evidence="8">Amino acid ABC transporter substrate-binding protein (PAAT family)</fullName>
    </submittedName>
</protein>
<keyword evidence="9" id="KW-1185">Reference proteome</keyword>
<feature type="chain" id="PRO_5020783149" evidence="5">
    <location>
        <begin position="23"/>
        <end position="246"/>
    </location>
</feature>
<evidence type="ECO:0000259" key="6">
    <source>
        <dbReference type="SMART" id="SM00062"/>
    </source>
</evidence>
<evidence type="ECO:0000256" key="4">
    <source>
        <dbReference type="RuleBase" id="RU003744"/>
    </source>
</evidence>
<evidence type="ECO:0000256" key="2">
    <source>
        <dbReference type="ARBA" id="ARBA00010333"/>
    </source>
</evidence>
<feature type="signal peptide" evidence="5">
    <location>
        <begin position="1"/>
        <end position="22"/>
    </location>
</feature>
<reference evidence="8 9" key="1">
    <citation type="submission" date="2019-03" db="EMBL/GenBank/DDBJ databases">
        <title>Genomic Encyclopedia of Type Strains, Phase IV (KMG-IV): sequencing the most valuable type-strain genomes for metagenomic binning, comparative biology and taxonomic classification.</title>
        <authorList>
            <person name="Goeker M."/>
        </authorList>
    </citation>
    <scope>NUCLEOTIDE SEQUENCE [LARGE SCALE GENOMIC DNA]</scope>
    <source>
        <strain evidence="8 9">LX-B</strain>
    </source>
</reference>
<dbReference type="SMART" id="SM00062">
    <property type="entry name" value="PBPb"/>
    <property type="match status" value="1"/>
</dbReference>
<dbReference type="InterPro" id="IPR001638">
    <property type="entry name" value="Solute-binding_3/MltF_N"/>
</dbReference>
<evidence type="ECO:0000313" key="8">
    <source>
        <dbReference type="EMBL" id="TCL71661.1"/>
    </source>
</evidence>
<dbReference type="EMBL" id="SLUN01000007">
    <property type="protein sequence ID" value="TCL71661.1"/>
    <property type="molecule type" value="Genomic_DNA"/>
</dbReference>
<dbReference type="RefSeq" id="WP_132013797.1">
    <property type="nucleotide sequence ID" value="NZ_SLUN01000007.1"/>
</dbReference>
<dbReference type="Gene3D" id="3.40.190.10">
    <property type="entry name" value="Periplasmic binding protein-like II"/>
    <property type="match status" value="2"/>
</dbReference>
<keyword evidence="3 5" id="KW-0732">Signal</keyword>
<evidence type="ECO:0000313" key="9">
    <source>
        <dbReference type="Proteomes" id="UP000295008"/>
    </source>
</evidence>
<dbReference type="PANTHER" id="PTHR35936">
    <property type="entry name" value="MEMBRANE-BOUND LYTIC MUREIN TRANSGLYCOSYLASE F"/>
    <property type="match status" value="1"/>
</dbReference>
<dbReference type="PROSITE" id="PS01039">
    <property type="entry name" value="SBP_BACTERIAL_3"/>
    <property type="match status" value="1"/>
</dbReference>
<dbReference type="GO" id="GO:0030313">
    <property type="term" value="C:cell envelope"/>
    <property type="evidence" value="ECO:0007669"/>
    <property type="project" value="UniProtKB-SubCell"/>
</dbReference>
<comment type="similarity">
    <text evidence="2 4">Belongs to the bacterial solute-binding protein 3 family.</text>
</comment>
<evidence type="ECO:0000256" key="3">
    <source>
        <dbReference type="ARBA" id="ARBA00022729"/>
    </source>
</evidence>
<accession>A0A4R1RY37</accession>
<sequence>MKKLFWISLVLVFVLSAGLVMAAKPALRVGTDATYEPFETIDPKTNEYVGFDMELIKMVADEMGMELKLQNVGWDGIIPGLMNGNYDCLISAMTITADRKKQINFSTPYHENHQVIVIKTNNTKVKGPSDLVGKTVAVQNGTTGDLYASNIKNAKMKRFDTNPQAVQELLNNGADAAVMDDLVAFSAVKKSKGLKVVAIKDAALEEYGIGVKKGNDDLLNKINKAIATLKSNGKLAALEKKYRSAN</sequence>
<dbReference type="AlphaFoldDB" id="A0A4R1RY37"/>
<dbReference type="SMART" id="SM00079">
    <property type="entry name" value="PBPe"/>
    <property type="match status" value="1"/>
</dbReference>
<dbReference type="Proteomes" id="UP000295008">
    <property type="component" value="Unassembled WGS sequence"/>
</dbReference>
<dbReference type="CDD" id="cd13624">
    <property type="entry name" value="PBP2_Arg_Lys_His"/>
    <property type="match status" value="1"/>
</dbReference>
<organism evidence="8 9">
    <name type="scientific">Hydrogenispora ethanolica</name>
    <dbReference type="NCBI Taxonomy" id="1082276"/>
    <lineage>
        <taxon>Bacteria</taxon>
        <taxon>Bacillati</taxon>
        <taxon>Bacillota</taxon>
        <taxon>Hydrogenispora</taxon>
    </lineage>
</organism>
<name>A0A4R1RY37_HYDET</name>
<dbReference type="OrthoDB" id="9774451at2"/>
<comment type="caution">
    <text evidence="8">The sequence shown here is derived from an EMBL/GenBank/DDBJ whole genome shotgun (WGS) entry which is preliminary data.</text>
</comment>
<comment type="subcellular location">
    <subcellularLocation>
        <location evidence="1">Cell envelope</location>
    </subcellularLocation>
</comment>
<dbReference type="GO" id="GO:0016020">
    <property type="term" value="C:membrane"/>
    <property type="evidence" value="ECO:0007669"/>
    <property type="project" value="InterPro"/>
</dbReference>
<dbReference type="InterPro" id="IPR018313">
    <property type="entry name" value="SBP_3_CS"/>
</dbReference>
<feature type="domain" description="Ionotropic glutamate receptor C-terminal" evidence="7">
    <location>
        <begin position="26"/>
        <end position="244"/>
    </location>
</feature>
<dbReference type="PANTHER" id="PTHR35936:SF17">
    <property type="entry name" value="ARGININE-BINDING EXTRACELLULAR PROTEIN ARTP"/>
    <property type="match status" value="1"/>
</dbReference>
<dbReference type="GO" id="GO:0015276">
    <property type="term" value="F:ligand-gated monoatomic ion channel activity"/>
    <property type="evidence" value="ECO:0007669"/>
    <property type="project" value="InterPro"/>
</dbReference>
<evidence type="ECO:0000256" key="1">
    <source>
        <dbReference type="ARBA" id="ARBA00004196"/>
    </source>
</evidence>
<evidence type="ECO:0000256" key="5">
    <source>
        <dbReference type="SAM" id="SignalP"/>
    </source>
</evidence>
<feature type="domain" description="Solute-binding protein family 3/N-terminal" evidence="6">
    <location>
        <begin position="26"/>
        <end position="246"/>
    </location>
</feature>
<dbReference type="InterPro" id="IPR001320">
    <property type="entry name" value="Iontro_rcpt_C"/>
</dbReference>
<proteinExistence type="inferred from homology"/>
<evidence type="ECO:0000259" key="7">
    <source>
        <dbReference type="SMART" id="SM00079"/>
    </source>
</evidence>